<dbReference type="Proteomes" id="UP001238179">
    <property type="component" value="Chromosome"/>
</dbReference>
<proteinExistence type="predicted"/>
<dbReference type="Pfam" id="PF02195">
    <property type="entry name" value="ParB_N"/>
    <property type="match status" value="1"/>
</dbReference>
<sequence length="341" mass="38713">MPLVIQYLEVKDIVLDCRNPRVAPALESLEGDPAQDFIEMALGQYAPDDSEKPNSTTFSSLKASIRAYQGLINPIVVTQREDGKFLVIEGNTRVSIFRQLAKEGALGDWSKIPAMVRTELEEEGEHAIRLQSHLVGPRDWRPYAKAKYLHMLYTEKKISITQILDYCGGSARKREIEEFIYAYVDMQDHYMEVIGDNPPDYTRFSAFVELQKPGIKEAITKAKFTLTDFAKWVHESKIHPLSTVRQIPRILAHPEARKKFLSYNAREAMKVLEQPSANAALKEATIDQLAQAITSKIRTLNYSDIQGLKEANTSLPAQTLLECYEELRDLCKMTGMVTENE</sequence>
<dbReference type="AlphaFoldDB" id="A0AA48GH57"/>
<name>A0AA48GH57_9BACT</name>
<keyword evidence="3" id="KW-1185">Reference proteome</keyword>
<dbReference type="Gene3D" id="3.90.1530.10">
    <property type="entry name" value="Conserved hypothetical protein from pyrococcus furiosus pfu- 392566-001, ParB domain"/>
    <property type="match status" value="1"/>
</dbReference>
<dbReference type="InterPro" id="IPR003115">
    <property type="entry name" value="ParB_N"/>
</dbReference>
<accession>A0AA48GH57</accession>
<dbReference type="KEGG" id="msil:METEAL_00280"/>
<dbReference type="RefSeq" id="WP_316413751.1">
    <property type="nucleotide sequence ID" value="NZ_AP027080.1"/>
</dbReference>
<gene>
    <name evidence="2" type="ORF">METEAL_00280</name>
</gene>
<evidence type="ECO:0000313" key="2">
    <source>
        <dbReference type="EMBL" id="BDU70854.1"/>
    </source>
</evidence>
<feature type="domain" description="ParB-like N-terminal" evidence="1">
    <location>
        <begin position="55"/>
        <end position="131"/>
    </location>
</feature>
<dbReference type="EMBL" id="AP027080">
    <property type="protein sequence ID" value="BDU70854.1"/>
    <property type="molecule type" value="Genomic_DNA"/>
</dbReference>
<evidence type="ECO:0000313" key="3">
    <source>
        <dbReference type="Proteomes" id="UP001238179"/>
    </source>
</evidence>
<organism evidence="2 3">
    <name type="scientific">Mesoterricola silvestris</name>
    <dbReference type="NCBI Taxonomy" id="2927979"/>
    <lineage>
        <taxon>Bacteria</taxon>
        <taxon>Pseudomonadati</taxon>
        <taxon>Acidobacteriota</taxon>
        <taxon>Holophagae</taxon>
        <taxon>Holophagales</taxon>
        <taxon>Holophagaceae</taxon>
        <taxon>Mesoterricola</taxon>
    </lineage>
</organism>
<protein>
    <recommendedName>
        <fullName evidence="1">ParB-like N-terminal domain-containing protein</fullName>
    </recommendedName>
</protein>
<dbReference type="SUPFAM" id="SSF110849">
    <property type="entry name" value="ParB/Sulfiredoxin"/>
    <property type="match status" value="1"/>
</dbReference>
<evidence type="ECO:0000259" key="1">
    <source>
        <dbReference type="Pfam" id="PF02195"/>
    </source>
</evidence>
<dbReference type="InterPro" id="IPR036086">
    <property type="entry name" value="ParB/Sulfiredoxin_sf"/>
</dbReference>
<reference evidence="3" key="1">
    <citation type="journal article" date="2023" name="Int. J. Syst. Evol. Microbiol.">
        <title>Mesoterricola silvestris gen. nov., sp. nov., Mesoterricola sediminis sp. nov., Geothrix oryzae sp. nov., Geothrix edaphica sp. nov., Geothrix rubra sp. nov., and Geothrix limicola sp. nov., six novel members of Acidobacteriota isolated from soils.</title>
        <authorList>
            <person name="Itoh H."/>
            <person name="Sugisawa Y."/>
            <person name="Mise K."/>
            <person name="Xu Z."/>
            <person name="Kuniyasu M."/>
            <person name="Ushijima N."/>
            <person name="Kawano K."/>
            <person name="Kobayashi E."/>
            <person name="Shiratori Y."/>
            <person name="Masuda Y."/>
            <person name="Senoo K."/>
        </authorList>
    </citation>
    <scope>NUCLEOTIDE SEQUENCE [LARGE SCALE GENOMIC DNA]</scope>
    <source>
        <strain evidence="3">W79</strain>
    </source>
</reference>